<dbReference type="CDD" id="cd03221">
    <property type="entry name" value="ABCF_EF-3"/>
    <property type="match status" value="2"/>
</dbReference>
<dbReference type="PROSITE" id="PS50893">
    <property type="entry name" value="ABC_TRANSPORTER_2"/>
    <property type="match status" value="2"/>
</dbReference>
<dbReference type="InterPro" id="IPR017871">
    <property type="entry name" value="ABC_transporter-like_CS"/>
</dbReference>
<feature type="compositionally biased region" description="Basic and acidic residues" evidence="4">
    <location>
        <begin position="564"/>
        <end position="578"/>
    </location>
</feature>
<dbReference type="InterPro" id="IPR003439">
    <property type="entry name" value="ABC_transporter-like_ATP-bd"/>
</dbReference>
<proteinExistence type="predicted"/>
<dbReference type="PANTHER" id="PTHR19211:SF14">
    <property type="entry name" value="ATP-BINDING CASSETTE SUB-FAMILY F MEMBER 1"/>
    <property type="match status" value="1"/>
</dbReference>
<dbReference type="PANTHER" id="PTHR19211">
    <property type="entry name" value="ATP-BINDING TRANSPORT PROTEIN-RELATED"/>
    <property type="match status" value="1"/>
</dbReference>
<evidence type="ECO:0000259" key="5">
    <source>
        <dbReference type="PROSITE" id="PS50893"/>
    </source>
</evidence>
<evidence type="ECO:0000256" key="3">
    <source>
        <dbReference type="ARBA" id="ARBA00022840"/>
    </source>
</evidence>
<dbReference type="EMBL" id="NRRV01000036">
    <property type="protein sequence ID" value="MBK1631968.1"/>
    <property type="molecule type" value="Genomic_DNA"/>
</dbReference>
<organism evidence="6 7">
    <name type="scientific">Thiohalocapsa halophila</name>
    <dbReference type="NCBI Taxonomy" id="69359"/>
    <lineage>
        <taxon>Bacteria</taxon>
        <taxon>Pseudomonadati</taxon>
        <taxon>Pseudomonadota</taxon>
        <taxon>Gammaproteobacteria</taxon>
        <taxon>Chromatiales</taxon>
        <taxon>Chromatiaceae</taxon>
        <taxon>Thiohalocapsa</taxon>
    </lineage>
</organism>
<evidence type="ECO:0000256" key="4">
    <source>
        <dbReference type="SAM" id="MobiDB-lite"/>
    </source>
</evidence>
<keyword evidence="1" id="KW-0677">Repeat</keyword>
<comment type="caution">
    <text evidence="6">The sequence shown here is derived from an EMBL/GenBank/DDBJ whole genome shotgun (WGS) entry which is preliminary data.</text>
</comment>
<sequence>MLQLDAVTLRRGPKLLLEGADLRVHAGQKVGLTGANGCGKSSLFALLRGELQPDAGEVSLPADWRIAHVAQQTPGGERAAIELVMDGDTELREVQRRLAEAEVAGDGVQQAALHGQLEAIGGYTAESRAARLLHGLGFAVGDEYRAVSSYSGGWRMRLALAQALMCRSDLLLLDEPTNHLDLDAVIWLEGWLRAYPGTLLLISHDRDFLDAVAEHICHMERRGLKVYTGGYSAFERQRAEHLAQQQAAHERQQREIAHMRSFVDRFRAKATKARQAQSRLKALERMELIAPAHVDSPFRFAFRQPAAKPDPLLRLEGVRAGYGDATVLDGVGLSLRPEDRIALLGPNGAGKSTLIKLLAGLVEPRAGQRELGQGLVIGYFAQHQVDQLDPAASPLKHLERLEAAAAQSGGKAATEQQLRDFLGGFGFQGDRATEAVAPFSGGEKARLALALIVWQRPNLLLLDEPTNHLDLDMRLALSEALLGFDGALVLVSHDRHLLRVTCDTLLLVDGGRVEPFAGSLDDYPAWLAARNKEQAQPQAGLAGAASDDQSTATPSIAGGGEAAASRKDQRRREAEQRARLQPAKKRVQQLEADVERLSNERDALEETLADPALYTEDAKPRLLTLLADKQRIDTALEQAEADWLDAAAELEALQQPD</sequence>
<feature type="region of interest" description="Disordered" evidence="4">
    <location>
        <begin position="537"/>
        <end position="593"/>
    </location>
</feature>
<dbReference type="Gene3D" id="3.40.50.300">
    <property type="entry name" value="P-loop containing nucleotide triphosphate hydrolases"/>
    <property type="match status" value="2"/>
</dbReference>
<dbReference type="InterPro" id="IPR032524">
    <property type="entry name" value="ABC_tran_C"/>
</dbReference>
<dbReference type="Proteomes" id="UP000748752">
    <property type="component" value="Unassembled WGS sequence"/>
</dbReference>
<gene>
    <name evidence="6" type="ORF">CKO31_14735</name>
</gene>
<dbReference type="SMART" id="SM00382">
    <property type="entry name" value="AAA"/>
    <property type="match status" value="2"/>
</dbReference>
<dbReference type="PROSITE" id="PS00211">
    <property type="entry name" value="ABC_TRANSPORTER_1"/>
    <property type="match status" value="2"/>
</dbReference>
<dbReference type="InterPro" id="IPR003593">
    <property type="entry name" value="AAA+_ATPase"/>
</dbReference>
<dbReference type="InterPro" id="IPR050611">
    <property type="entry name" value="ABCF"/>
</dbReference>
<keyword evidence="7" id="KW-1185">Reference proteome</keyword>
<dbReference type="Pfam" id="PF00005">
    <property type="entry name" value="ABC_tran"/>
    <property type="match status" value="2"/>
</dbReference>
<dbReference type="Pfam" id="PF16326">
    <property type="entry name" value="ABC_tran_CTD"/>
    <property type="match status" value="1"/>
</dbReference>
<feature type="domain" description="ABC transporter" evidence="5">
    <location>
        <begin position="2"/>
        <end position="246"/>
    </location>
</feature>
<keyword evidence="3 6" id="KW-0067">ATP-binding</keyword>
<keyword evidence="2" id="KW-0547">Nucleotide-binding</keyword>
<evidence type="ECO:0000256" key="1">
    <source>
        <dbReference type="ARBA" id="ARBA00022737"/>
    </source>
</evidence>
<reference evidence="6 7" key="1">
    <citation type="journal article" date="2020" name="Microorganisms">
        <title>Osmotic Adaptation and Compatible Solute Biosynthesis of Phototrophic Bacteria as Revealed from Genome Analyses.</title>
        <authorList>
            <person name="Imhoff J.F."/>
            <person name="Rahn T."/>
            <person name="Kunzel S."/>
            <person name="Keller A."/>
            <person name="Neulinger S.C."/>
        </authorList>
    </citation>
    <scope>NUCLEOTIDE SEQUENCE [LARGE SCALE GENOMIC DNA]</scope>
    <source>
        <strain evidence="6 7">DSM 6210</strain>
    </source>
</reference>
<evidence type="ECO:0000256" key="2">
    <source>
        <dbReference type="ARBA" id="ARBA00022741"/>
    </source>
</evidence>
<name>A0ABS1CJ75_9GAMM</name>
<protein>
    <submittedName>
        <fullName evidence="6">ABC transporter ATP-binding protein</fullName>
    </submittedName>
</protein>
<dbReference type="SUPFAM" id="SSF52540">
    <property type="entry name" value="P-loop containing nucleoside triphosphate hydrolases"/>
    <property type="match status" value="2"/>
</dbReference>
<dbReference type="InterPro" id="IPR027417">
    <property type="entry name" value="P-loop_NTPase"/>
</dbReference>
<dbReference type="GO" id="GO:0005524">
    <property type="term" value="F:ATP binding"/>
    <property type="evidence" value="ECO:0007669"/>
    <property type="project" value="UniProtKB-KW"/>
</dbReference>
<evidence type="ECO:0000313" key="6">
    <source>
        <dbReference type="EMBL" id="MBK1631968.1"/>
    </source>
</evidence>
<accession>A0ABS1CJ75</accession>
<dbReference type="RefSeq" id="WP_200239039.1">
    <property type="nucleotide sequence ID" value="NZ_NRRV01000036.1"/>
</dbReference>
<feature type="domain" description="ABC transporter" evidence="5">
    <location>
        <begin position="313"/>
        <end position="535"/>
    </location>
</feature>
<dbReference type="InterPro" id="IPR032781">
    <property type="entry name" value="ABC_tran_Xtn"/>
</dbReference>
<dbReference type="Pfam" id="PF12848">
    <property type="entry name" value="ABC_tran_Xtn"/>
    <property type="match status" value="1"/>
</dbReference>
<evidence type="ECO:0000313" key="7">
    <source>
        <dbReference type="Proteomes" id="UP000748752"/>
    </source>
</evidence>